<evidence type="ECO:0000313" key="2">
    <source>
        <dbReference type="EMBL" id="CAB0014682.1"/>
    </source>
</evidence>
<evidence type="ECO:0000256" key="1">
    <source>
        <dbReference type="SAM" id="MobiDB-lite"/>
    </source>
</evidence>
<evidence type="ECO:0000313" key="3">
    <source>
        <dbReference type="Proteomes" id="UP000479000"/>
    </source>
</evidence>
<feature type="non-terminal residue" evidence="2">
    <location>
        <position position="175"/>
    </location>
</feature>
<proteinExistence type="predicted"/>
<dbReference type="AlphaFoldDB" id="A0A6H5HAI5"/>
<keyword evidence="3" id="KW-1185">Reference proteome</keyword>
<protein>
    <submittedName>
        <fullName evidence="2">Uncharacterized protein</fullName>
    </submittedName>
</protein>
<dbReference type="EMBL" id="CADCXU010028194">
    <property type="protein sequence ID" value="CAB0014682.1"/>
    <property type="molecule type" value="Genomic_DNA"/>
</dbReference>
<feature type="region of interest" description="Disordered" evidence="1">
    <location>
        <begin position="125"/>
        <end position="152"/>
    </location>
</feature>
<reference evidence="2 3" key="1">
    <citation type="submission" date="2020-02" db="EMBL/GenBank/DDBJ databases">
        <authorList>
            <person name="Ferguson B K."/>
        </authorList>
    </citation>
    <scope>NUCLEOTIDE SEQUENCE [LARGE SCALE GENOMIC DNA]</scope>
</reference>
<dbReference type="Proteomes" id="UP000479000">
    <property type="component" value="Unassembled WGS sequence"/>
</dbReference>
<name>A0A6H5HAI5_9HEMI</name>
<organism evidence="2 3">
    <name type="scientific">Nesidiocoris tenuis</name>
    <dbReference type="NCBI Taxonomy" id="355587"/>
    <lineage>
        <taxon>Eukaryota</taxon>
        <taxon>Metazoa</taxon>
        <taxon>Ecdysozoa</taxon>
        <taxon>Arthropoda</taxon>
        <taxon>Hexapoda</taxon>
        <taxon>Insecta</taxon>
        <taxon>Pterygota</taxon>
        <taxon>Neoptera</taxon>
        <taxon>Paraneoptera</taxon>
        <taxon>Hemiptera</taxon>
        <taxon>Heteroptera</taxon>
        <taxon>Panheteroptera</taxon>
        <taxon>Cimicomorpha</taxon>
        <taxon>Miridae</taxon>
        <taxon>Dicyphina</taxon>
        <taxon>Nesidiocoris</taxon>
    </lineage>
</organism>
<accession>A0A6H5HAI5</accession>
<gene>
    <name evidence="2" type="ORF">NTEN_LOCUS19094</name>
</gene>
<dbReference type="OrthoDB" id="196717at2759"/>
<feature type="compositionally biased region" description="Low complexity" evidence="1">
    <location>
        <begin position="131"/>
        <end position="143"/>
    </location>
</feature>
<sequence>MGWLQIFWTTAELKTKRYFQPCDDELSWERVNGSIGIVLKSRFGTEHQKKLFLVHIYSESLPEQVSVCPCVHILLININERVKYDEILKAIEQNCLWLCIKFHSKTKRTGRKSLNLKRLPIFQPKNKQDKSLSSSQSRSRTNSPQVGGCSKRFPHLHSRAVVIGVNSKIFSISRE</sequence>